<evidence type="ECO:0000313" key="3">
    <source>
        <dbReference type="EMBL" id="MDY3561380.1"/>
    </source>
</evidence>
<dbReference type="RefSeq" id="WP_320687799.1">
    <property type="nucleotide sequence ID" value="NZ_JAXBLV010000192.1"/>
</dbReference>
<feature type="region of interest" description="Disordered" evidence="1">
    <location>
        <begin position="1"/>
        <end position="103"/>
    </location>
</feature>
<keyword evidence="2" id="KW-0812">Transmembrane</keyword>
<protein>
    <submittedName>
        <fullName evidence="3">Uncharacterized protein</fullName>
    </submittedName>
</protein>
<dbReference type="PANTHER" id="PTHR24216">
    <property type="entry name" value="PAXILLIN-RELATED"/>
    <property type="match status" value="1"/>
</dbReference>
<gene>
    <name evidence="3" type="ORF">R5W23_002657</name>
</gene>
<accession>A0ABU5F218</accession>
<keyword evidence="2" id="KW-0472">Membrane</keyword>
<reference evidence="4" key="1">
    <citation type="journal article" date="2023" name="Mar. Drugs">
        <title>Gemmata algarum, a Novel Planctomycete Isolated from an Algal Mat, Displays Antimicrobial Activity.</title>
        <authorList>
            <person name="Kumar G."/>
            <person name="Kallscheuer N."/>
            <person name="Kashif M."/>
            <person name="Ahamad S."/>
            <person name="Jagadeeshwari U."/>
            <person name="Pannikurungottu S."/>
            <person name="Haufschild T."/>
            <person name="Kabuu M."/>
            <person name="Sasikala C."/>
            <person name="Jogler C."/>
            <person name="Ramana C."/>
        </authorList>
    </citation>
    <scope>NUCLEOTIDE SEQUENCE [LARGE SCALE GENOMIC DNA]</scope>
    <source>
        <strain evidence="4">JC673</strain>
    </source>
</reference>
<dbReference type="PANTHER" id="PTHR24216:SF65">
    <property type="entry name" value="PAXILLIN-LIKE PROTEIN 1"/>
    <property type="match status" value="1"/>
</dbReference>
<feature type="transmembrane region" description="Helical" evidence="2">
    <location>
        <begin position="106"/>
        <end position="131"/>
    </location>
</feature>
<feature type="compositionally biased region" description="Basic and acidic residues" evidence="1">
    <location>
        <begin position="85"/>
        <end position="94"/>
    </location>
</feature>
<evidence type="ECO:0000256" key="1">
    <source>
        <dbReference type="SAM" id="MobiDB-lite"/>
    </source>
</evidence>
<feature type="compositionally biased region" description="Pro residues" evidence="1">
    <location>
        <begin position="158"/>
        <end position="206"/>
    </location>
</feature>
<feature type="region of interest" description="Disordered" evidence="1">
    <location>
        <begin position="144"/>
        <end position="219"/>
    </location>
</feature>
<dbReference type="SUPFAM" id="SSF51004">
    <property type="entry name" value="C-terminal (heme d1) domain of cytochrome cd1-nitrite reductase"/>
    <property type="match status" value="1"/>
</dbReference>
<dbReference type="EMBL" id="JAXBLV010000192">
    <property type="protein sequence ID" value="MDY3561380.1"/>
    <property type="molecule type" value="Genomic_DNA"/>
</dbReference>
<keyword evidence="2" id="KW-1133">Transmembrane helix</keyword>
<feature type="compositionally biased region" description="Basic and acidic residues" evidence="1">
    <location>
        <begin position="144"/>
        <end position="154"/>
    </location>
</feature>
<dbReference type="InterPro" id="IPR011048">
    <property type="entry name" value="Haem_d1_sf"/>
</dbReference>
<keyword evidence="4" id="KW-1185">Reference proteome</keyword>
<organism evidence="3 4">
    <name type="scientific">Gemmata algarum</name>
    <dbReference type="NCBI Taxonomy" id="2975278"/>
    <lineage>
        <taxon>Bacteria</taxon>
        <taxon>Pseudomonadati</taxon>
        <taxon>Planctomycetota</taxon>
        <taxon>Planctomycetia</taxon>
        <taxon>Gemmatales</taxon>
        <taxon>Gemmataceae</taxon>
        <taxon>Gemmata</taxon>
    </lineage>
</organism>
<comment type="caution">
    <text evidence="3">The sequence shown here is derived from an EMBL/GenBank/DDBJ whole genome shotgun (WGS) entry which is preliminary data.</text>
</comment>
<dbReference type="Proteomes" id="UP001272242">
    <property type="component" value="Unassembled WGS sequence"/>
</dbReference>
<proteinExistence type="predicted"/>
<sequence length="1108" mass="115811">MFAAPSTAAVPVREPAPPPARPAPEDAAPADATVPPPAANALEPIPDESDDAPVPKLDQRTAKDRTEKPRAKPDGVIKGRPVARRPRDERGRDPRPRKKPQGVSPLLILGGLAVGGFVLVATVVGVILYSWHVSAQKAEEVAQAEARERAERAQRGANPPPFTPAVPEPPAPAVNPWPQPIDPPPRQPFVPPVLPSRPPVEPATPKPPEKAKLTFPPAAPVPLKPAPLAEEKMELKLPGTVTDACVGGGGRFWCLMIGDSKQVAVFDVNQAKVAKFLPVAGGKMVMAAGMNKLVVGYPDTGALTRFDLTTLEKEVTVQSPVEKFDALLLGSASAGPLFLGRTPVDLQTFKVMEVPGTPGGYGLYGRRHSRISPDGHVIGSWSTEVSPSGLNVATFGDTSVKPFGEHTSVGFVLPAADGTTVTAAGVYGPTGKKLAGPDGYFFRTPAQEGGFYLTIPGGDGALLNTGTSDSVKPTIVYATGDARALVKLPGVELPAGNEAWAGTDFLADKKVLFTTAGQLIAVLAPSGDKLVLHKFDLEATLDKAGVDYLFVTSRAPGTVPGRVFRYAPEVRSKKGGVKVKLDAGPGGMAVDASGVITWPVPSDFSGSESVILTVTDRSGQEIFHTFTLAPAAATPGQAAATPAPAPVMGGPAVVTMAPNLSPLPAPPAGARPGLVRPAAKPAPITPTKAADKAELKLPGTVDATCFGGGGRFVLLRIPKEKKVAVLDVCEGKIVKYVPIPEDGALIAAGNEHLLVLAPTANVIQRWSLTTFEKEATVANPLSGTPRQLLMGHATDGPLFVVGPNRMLDPKTFKALNLPAEANGRGMGAMSGHPQHPPAVRVSADGRVFAWWTQGLSPSGLSSMVLGESSAKAHYEHTTVGAILPGPDGTLFTAGGLYTPELKPIGDTGRYQYWHHAPVPAAHGRMYLSVAAEDLPGARRAAPKVSLKMVGEDKALADLSRLDGLDVPRDNNQTMARGLQMADRVFLVPDAKALAVLHATGDKITIHAFDVEGLLAKAGIDYLFVTSRPPGATRGAKFSYKPEVKSRKGGVKIKLDAGPEGMKVAADGTVTWDVPKNFNEASVSVILTVSDKSGQETFHSFTLSVASRP</sequence>
<name>A0ABU5F218_9BACT</name>
<evidence type="ECO:0000256" key="2">
    <source>
        <dbReference type="SAM" id="Phobius"/>
    </source>
</evidence>
<evidence type="ECO:0000313" key="4">
    <source>
        <dbReference type="Proteomes" id="UP001272242"/>
    </source>
</evidence>
<feature type="compositionally biased region" description="Basic and acidic residues" evidence="1">
    <location>
        <begin position="57"/>
        <end position="77"/>
    </location>
</feature>